<comment type="similarity">
    <text evidence="1">Belongs to the LysR transcriptional regulatory family.</text>
</comment>
<dbReference type="FunFam" id="1.10.10.10:FF:000001">
    <property type="entry name" value="LysR family transcriptional regulator"/>
    <property type="match status" value="1"/>
</dbReference>
<dbReference type="GO" id="GO:0003677">
    <property type="term" value="F:DNA binding"/>
    <property type="evidence" value="ECO:0007669"/>
    <property type="project" value="UniProtKB-KW"/>
</dbReference>
<evidence type="ECO:0000256" key="1">
    <source>
        <dbReference type="ARBA" id="ARBA00009437"/>
    </source>
</evidence>
<dbReference type="STRING" id="1833852.B0537_02615"/>
<evidence type="ECO:0000256" key="4">
    <source>
        <dbReference type="ARBA" id="ARBA00023163"/>
    </source>
</evidence>
<evidence type="ECO:0000256" key="3">
    <source>
        <dbReference type="ARBA" id="ARBA00023125"/>
    </source>
</evidence>
<dbReference type="PROSITE" id="PS50931">
    <property type="entry name" value="HTH_LYSR"/>
    <property type="match status" value="1"/>
</dbReference>
<accession>A0A1S6ITH5</accession>
<evidence type="ECO:0000256" key="2">
    <source>
        <dbReference type="ARBA" id="ARBA00023015"/>
    </source>
</evidence>
<dbReference type="CDD" id="cd05466">
    <property type="entry name" value="PBP2_LTTR_substrate"/>
    <property type="match status" value="1"/>
</dbReference>
<evidence type="ECO:0000313" key="6">
    <source>
        <dbReference type="EMBL" id="AQS58083.1"/>
    </source>
</evidence>
<dbReference type="InterPro" id="IPR050950">
    <property type="entry name" value="HTH-type_LysR_regulators"/>
</dbReference>
<name>A0A1S6ITH5_9FIRM</name>
<evidence type="ECO:0000259" key="5">
    <source>
        <dbReference type="PROSITE" id="PS50931"/>
    </source>
</evidence>
<evidence type="ECO:0000313" key="7">
    <source>
        <dbReference type="Proteomes" id="UP000189464"/>
    </source>
</evidence>
<reference evidence="6 7" key="1">
    <citation type="journal article" date="2016" name="Int. J. Syst. Evol. Microbiol.">
        <title>Desulfotomaculum ferrireducens sp. nov., a moderately thermophilic sulfate-reducing and dissimilatory Fe(III)-reducing bacterium isolated from compost.</title>
        <authorList>
            <person name="Yang G."/>
            <person name="Guo J."/>
            <person name="Zhuang L."/>
            <person name="Yuan Y."/>
            <person name="Zhou S."/>
        </authorList>
    </citation>
    <scope>NUCLEOTIDE SEQUENCE [LARGE SCALE GENOMIC DNA]</scope>
    <source>
        <strain evidence="6 7">GSS09</strain>
    </source>
</reference>
<keyword evidence="4" id="KW-0804">Transcription</keyword>
<dbReference type="EMBL" id="CP019698">
    <property type="protein sequence ID" value="AQS58083.1"/>
    <property type="molecule type" value="Genomic_DNA"/>
</dbReference>
<dbReference type="InterPro" id="IPR005119">
    <property type="entry name" value="LysR_subst-bd"/>
</dbReference>
<dbReference type="SUPFAM" id="SSF53850">
    <property type="entry name" value="Periplasmic binding protein-like II"/>
    <property type="match status" value="1"/>
</dbReference>
<dbReference type="InterPro" id="IPR036390">
    <property type="entry name" value="WH_DNA-bd_sf"/>
</dbReference>
<dbReference type="InterPro" id="IPR000847">
    <property type="entry name" value="LysR_HTH_N"/>
</dbReference>
<protein>
    <submittedName>
        <fullName evidence="6">Transcriptional regulator</fullName>
    </submittedName>
</protein>
<sequence length="299" mass="33473">MRLEQLYYLVEIYRSKTISLAAERSHISQPALSAAISKLEDELGVHLLKRTNHGVYPTEIGEAIIQKAHEIIESIEEIKQIAKSNSLELNGNISIAVEPSVNLTIMPEVLTNFKYNHPKVNIFIKVGESNNILRDIQSGKADFGVILKTDELMQAKDINKRDLFIDELVVIAGNQSALAGRDSITLAEALAQPLVLYNTEYVTECGISGILKKHGSIDVLFRVDNLEMLEKILLHRECIAFIPKFMAEEYGKFGEIVAIPISDVSLDITISIIWSNRHHLSMVEKELIKGIKSTCCDVY</sequence>
<keyword evidence="7" id="KW-1185">Reference proteome</keyword>
<keyword evidence="2" id="KW-0805">Transcription regulation</keyword>
<dbReference type="AlphaFoldDB" id="A0A1S6ITH5"/>
<dbReference type="PRINTS" id="PR00039">
    <property type="entry name" value="HTHLYSR"/>
</dbReference>
<dbReference type="OrthoDB" id="119203at2"/>
<dbReference type="KEGG" id="dfg:B0537_02615"/>
<dbReference type="RefSeq" id="WP_077713044.1">
    <property type="nucleotide sequence ID" value="NZ_CP019698.1"/>
</dbReference>
<dbReference type="Proteomes" id="UP000189464">
    <property type="component" value="Chromosome"/>
</dbReference>
<dbReference type="Gene3D" id="3.40.190.290">
    <property type="match status" value="1"/>
</dbReference>
<feature type="domain" description="HTH lysR-type" evidence="5">
    <location>
        <begin position="1"/>
        <end position="58"/>
    </location>
</feature>
<organism evidence="6 7">
    <name type="scientific">Desulforamulus ferrireducens</name>
    <dbReference type="NCBI Taxonomy" id="1833852"/>
    <lineage>
        <taxon>Bacteria</taxon>
        <taxon>Bacillati</taxon>
        <taxon>Bacillota</taxon>
        <taxon>Clostridia</taxon>
        <taxon>Eubacteriales</taxon>
        <taxon>Peptococcaceae</taxon>
        <taxon>Desulforamulus</taxon>
    </lineage>
</organism>
<proteinExistence type="inferred from homology"/>
<dbReference type="SUPFAM" id="SSF46785">
    <property type="entry name" value="Winged helix' DNA-binding domain"/>
    <property type="match status" value="1"/>
</dbReference>
<dbReference type="GO" id="GO:0003700">
    <property type="term" value="F:DNA-binding transcription factor activity"/>
    <property type="evidence" value="ECO:0007669"/>
    <property type="project" value="InterPro"/>
</dbReference>
<dbReference type="Gene3D" id="1.10.10.10">
    <property type="entry name" value="Winged helix-like DNA-binding domain superfamily/Winged helix DNA-binding domain"/>
    <property type="match status" value="1"/>
</dbReference>
<keyword evidence="3" id="KW-0238">DNA-binding</keyword>
<dbReference type="GO" id="GO:0005829">
    <property type="term" value="C:cytosol"/>
    <property type="evidence" value="ECO:0007669"/>
    <property type="project" value="TreeGrafter"/>
</dbReference>
<dbReference type="Pfam" id="PF00126">
    <property type="entry name" value="HTH_1"/>
    <property type="match status" value="1"/>
</dbReference>
<dbReference type="InterPro" id="IPR036388">
    <property type="entry name" value="WH-like_DNA-bd_sf"/>
</dbReference>
<dbReference type="PANTHER" id="PTHR30419">
    <property type="entry name" value="HTH-TYPE TRANSCRIPTIONAL REGULATOR YBHD"/>
    <property type="match status" value="1"/>
</dbReference>
<dbReference type="Pfam" id="PF03466">
    <property type="entry name" value="LysR_substrate"/>
    <property type="match status" value="1"/>
</dbReference>
<gene>
    <name evidence="6" type="ORF">B0537_02615</name>
</gene>